<dbReference type="RefSeq" id="WP_369205406.1">
    <property type="nucleotide sequence ID" value="NZ_JBFNXQ010000021.1"/>
</dbReference>
<dbReference type="PANTHER" id="PTHR30563">
    <property type="entry name" value="DNA RECOMBINATION PROTEIN RMUC"/>
    <property type="match status" value="1"/>
</dbReference>
<evidence type="ECO:0000256" key="2">
    <source>
        <dbReference type="ARBA" id="ARBA00009840"/>
    </source>
</evidence>
<dbReference type="EMBL" id="JBFNXQ010000021">
    <property type="protein sequence ID" value="MEX5718497.1"/>
    <property type="molecule type" value="Genomic_DNA"/>
</dbReference>
<reference evidence="6 7" key="1">
    <citation type="submission" date="2024-06" db="EMBL/GenBank/DDBJ databases">
        <title>Draft genome sequence of Geodermatophilus badlandi, a novel member of the Geodermatophilaceae isolated from badland sedimentary rocks in the Red desert, Wyoming, USA.</title>
        <authorList>
            <person name="Ben Tekaya S."/>
            <person name="Nouioui I."/>
            <person name="Flores G.M."/>
            <person name="Shaal M.N."/>
            <person name="Bredoire F."/>
            <person name="Basile F."/>
            <person name="Van Diepen L."/>
            <person name="Ward N.L."/>
        </authorList>
    </citation>
    <scope>NUCLEOTIDE SEQUENCE [LARGE SCALE GENOMIC DNA]</scope>
    <source>
        <strain evidence="6 7">WL48A</strain>
    </source>
</reference>
<evidence type="ECO:0000313" key="7">
    <source>
        <dbReference type="Proteomes" id="UP001560045"/>
    </source>
</evidence>
<evidence type="ECO:0000256" key="3">
    <source>
        <dbReference type="ARBA" id="ARBA00023054"/>
    </source>
</evidence>
<accession>A0ABV3XDP5</accession>
<comment type="caution">
    <text evidence="6">The sequence shown here is derived from an EMBL/GenBank/DDBJ whole genome shotgun (WGS) entry which is preliminary data.</text>
</comment>
<organism evidence="6 7">
    <name type="scientific">Geodermatophilus maliterrae</name>
    <dbReference type="NCBI Taxonomy" id="3162531"/>
    <lineage>
        <taxon>Bacteria</taxon>
        <taxon>Bacillati</taxon>
        <taxon>Actinomycetota</taxon>
        <taxon>Actinomycetes</taxon>
        <taxon>Geodermatophilales</taxon>
        <taxon>Geodermatophilaceae</taxon>
        <taxon>Geodermatophilus</taxon>
    </lineage>
</organism>
<evidence type="ECO:0000256" key="1">
    <source>
        <dbReference type="ARBA" id="ARBA00003416"/>
    </source>
</evidence>
<feature type="region of interest" description="Disordered" evidence="5">
    <location>
        <begin position="343"/>
        <end position="421"/>
    </location>
</feature>
<dbReference type="Pfam" id="PF02646">
    <property type="entry name" value="RmuC"/>
    <property type="match status" value="1"/>
</dbReference>
<comment type="function">
    <text evidence="1">Involved in DNA recombination.</text>
</comment>
<feature type="compositionally biased region" description="Basic and acidic residues" evidence="5">
    <location>
        <begin position="365"/>
        <end position="380"/>
    </location>
</feature>
<evidence type="ECO:0000256" key="4">
    <source>
        <dbReference type="ARBA" id="ARBA00023172"/>
    </source>
</evidence>
<gene>
    <name evidence="6" type="ORF">ABQ292_09000</name>
</gene>
<dbReference type="Proteomes" id="UP001560045">
    <property type="component" value="Unassembled WGS sequence"/>
</dbReference>
<feature type="compositionally biased region" description="Acidic residues" evidence="5">
    <location>
        <begin position="343"/>
        <end position="362"/>
    </location>
</feature>
<keyword evidence="7" id="KW-1185">Reference proteome</keyword>
<evidence type="ECO:0000313" key="6">
    <source>
        <dbReference type="EMBL" id="MEX5718497.1"/>
    </source>
</evidence>
<sequence length="421" mass="45385">MDAASLLLGLLLGALLGAAVTLGFVALSARRRPAESGLDPLHESIDHLHRLLAGMEQARATAHGELREQMGTVGQTSALLRQETAALVTALRTPHVRGRWGEVQLRRVVEVAGLLEHCDFVEQPSSTNDEGAGVRPDLVVTLSDGRQVVVDAKVPFTGYIEAVQAPDETVKAQRVAAHARQLRAHVDQLSARRYPTAFRPAAPFTVLFVPSDGFLTTALEAEPGLLEYGFGRDVVIATPSTLLALLRTVAHSWRQERLARDADQVIEVGRRLHARLATLSGHLTRLGAALGSTLTRYNETVGSYERSVLAAARRFDDLGVGETPVPTPAPVEAVVRALRPADDDAVPDDAVPDDAVPDDGVPDDGAVRVDDVVRIDRPPLPERALLPNRDLRPDRELRADLDRVDDAGPALRWRTGGTADV</sequence>
<keyword evidence="4" id="KW-0233">DNA recombination</keyword>
<dbReference type="PANTHER" id="PTHR30563:SF0">
    <property type="entry name" value="DNA RECOMBINATION PROTEIN RMUC"/>
    <property type="match status" value="1"/>
</dbReference>
<protein>
    <submittedName>
        <fullName evidence="6">DNA recombination protein RmuC</fullName>
    </submittedName>
</protein>
<proteinExistence type="inferred from homology"/>
<name>A0ABV3XDP5_9ACTN</name>
<dbReference type="InterPro" id="IPR003798">
    <property type="entry name" value="DNA_recombination_RmuC"/>
</dbReference>
<keyword evidence="3" id="KW-0175">Coiled coil</keyword>
<feature type="compositionally biased region" description="Basic and acidic residues" evidence="5">
    <location>
        <begin position="389"/>
        <end position="406"/>
    </location>
</feature>
<comment type="similarity">
    <text evidence="2">Belongs to the RmuC family.</text>
</comment>
<evidence type="ECO:0000256" key="5">
    <source>
        <dbReference type="SAM" id="MobiDB-lite"/>
    </source>
</evidence>